<comment type="function">
    <text evidence="9 12">F(1)F(0) ATP synthase produces ATP from ADP in the presence of a proton or sodium gradient. F-type ATPases consist of two structural domains, F(1) containing the extramembraneous catalytic core and F(0) containing the membrane proton channel, linked together by a central stalk and a peripheral stalk. During catalysis, ATP synthesis in the catalytic domain of F(1) is coupled via a rotary mechanism of the central stalk subunits to proton translocation.</text>
</comment>
<comment type="similarity">
    <text evidence="12 13">Belongs to the ATPase B chain family.</text>
</comment>
<dbReference type="OrthoDB" id="5471016at2"/>
<evidence type="ECO:0000256" key="12">
    <source>
        <dbReference type="HAMAP-Rule" id="MF_01398"/>
    </source>
</evidence>
<evidence type="ECO:0000256" key="14">
    <source>
        <dbReference type="SAM" id="Coils"/>
    </source>
</evidence>
<evidence type="ECO:0000256" key="10">
    <source>
        <dbReference type="ARBA" id="ARBA00025614"/>
    </source>
</evidence>
<keyword evidence="5 12" id="KW-1133">Transmembrane helix</keyword>
<comment type="subunit">
    <text evidence="12">F-type ATPases have 2 components, F(1) - the catalytic core - and F(0) - the membrane proton channel. F(1) has five subunits: alpha(3), beta(3), gamma(1), delta(1), epsilon(1). F(0) has three main subunits: a(1), b(2) and c(10-14). The alpha and beta chains form an alternating ring which encloses part of the gamma chain. F(1) is attached to F(0) by a central stalk formed by the gamma and epsilon chains, while a peripheral stalk is formed by the delta and b chains.</text>
</comment>
<keyword evidence="8 12" id="KW-0066">ATP synthesis</keyword>
<feature type="transmembrane region" description="Helical" evidence="12">
    <location>
        <begin position="36"/>
        <end position="55"/>
    </location>
</feature>
<keyword evidence="12" id="KW-1003">Cell membrane</keyword>
<protein>
    <recommendedName>
        <fullName evidence="12">ATP synthase subunit b</fullName>
    </recommendedName>
    <alternativeName>
        <fullName evidence="12">ATP synthase F(0) sector subunit b</fullName>
    </alternativeName>
    <alternativeName>
        <fullName evidence="12">ATPase subunit I</fullName>
    </alternativeName>
    <alternativeName>
        <fullName evidence="12">F-type ATPase subunit b</fullName>
        <shortName evidence="12">F-ATPase subunit b</shortName>
    </alternativeName>
</protein>
<dbReference type="EMBL" id="CP003360">
    <property type="protein sequence ID" value="AFM26354.1"/>
    <property type="molecule type" value="Genomic_DNA"/>
</dbReference>
<dbReference type="STRING" id="706587.Desti_3709"/>
<evidence type="ECO:0000313" key="16">
    <source>
        <dbReference type="EMBL" id="AFM26354.1"/>
    </source>
</evidence>
<feature type="coiled-coil region" evidence="14">
    <location>
        <begin position="67"/>
        <end position="167"/>
    </location>
</feature>
<evidence type="ECO:0000256" key="8">
    <source>
        <dbReference type="ARBA" id="ARBA00023310"/>
    </source>
</evidence>
<evidence type="ECO:0000256" key="4">
    <source>
        <dbReference type="ARBA" id="ARBA00022781"/>
    </source>
</evidence>
<reference evidence="17" key="1">
    <citation type="submission" date="2012-06" db="EMBL/GenBank/DDBJ databases">
        <title>Complete sequence of chromosome of Desulfomonile tiedjei DSM 6799.</title>
        <authorList>
            <person name="Lucas S."/>
            <person name="Copeland A."/>
            <person name="Lapidus A."/>
            <person name="Glavina del Rio T."/>
            <person name="Dalin E."/>
            <person name="Tice H."/>
            <person name="Bruce D."/>
            <person name="Goodwin L."/>
            <person name="Pitluck S."/>
            <person name="Peters L."/>
            <person name="Ovchinnikova G."/>
            <person name="Zeytun A."/>
            <person name="Lu M."/>
            <person name="Kyrpides N."/>
            <person name="Mavromatis K."/>
            <person name="Ivanova N."/>
            <person name="Brettin T."/>
            <person name="Detter J.C."/>
            <person name="Han C."/>
            <person name="Larimer F."/>
            <person name="Land M."/>
            <person name="Hauser L."/>
            <person name="Markowitz V."/>
            <person name="Cheng J.-F."/>
            <person name="Hugenholtz P."/>
            <person name="Woyke T."/>
            <person name="Wu D."/>
            <person name="Spring S."/>
            <person name="Schroeder M."/>
            <person name="Brambilla E."/>
            <person name="Klenk H.-P."/>
            <person name="Eisen J.A."/>
        </authorList>
    </citation>
    <scope>NUCLEOTIDE SEQUENCE [LARGE SCALE GENOMIC DNA]</scope>
    <source>
        <strain evidence="17">ATCC 49306 / DSM 6799 / DCB-1</strain>
    </source>
</reference>
<dbReference type="Pfam" id="PF00430">
    <property type="entry name" value="ATP-synt_B"/>
    <property type="match status" value="1"/>
</dbReference>
<dbReference type="PANTHER" id="PTHR34264:SF3">
    <property type="entry name" value="ATP SYNTHASE SUBUNIT B, CHLOROPLASTIC"/>
    <property type="match status" value="1"/>
</dbReference>
<dbReference type="Proteomes" id="UP000006055">
    <property type="component" value="Chromosome"/>
</dbReference>
<proteinExistence type="inferred from homology"/>
<evidence type="ECO:0000256" key="6">
    <source>
        <dbReference type="ARBA" id="ARBA00023065"/>
    </source>
</evidence>
<evidence type="ECO:0000256" key="7">
    <source>
        <dbReference type="ARBA" id="ARBA00023136"/>
    </source>
</evidence>
<evidence type="ECO:0000256" key="13">
    <source>
        <dbReference type="RuleBase" id="RU003848"/>
    </source>
</evidence>
<evidence type="ECO:0000256" key="3">
    <source>
        <dbReference type="ARBA" id="ARBA00022692"/>
    </source>
</evidence>
<keyword evidence="12" id="KW-0997">Cell inner membrane</keyword>
<comment type="function">
    <text evidence="10">Component of the F(0) channel, it forms part of the peripheral stalk, linking F(1) to F(0). The b'-subunit is a diverged and duplicated form of b found in plants and photosynthetic bacteria.</text>
</comment>
<evidence type="ECO:0000256" key="15">
    <source>
        <dbReference type="SAM" id="SignalP"/>
    </source>
</evidence>
<feature type="signal peptide" evidence="15">
    <location>
        <begin position="1"/>
        <end position="24"/>
    </location>
</feature>
<dbReference type="GO" id="GO:0045259">
    <property type="term" value="C:proton-transporting ATP synthase complex"/>
    <property type="evidence" value="ECO:0007669"/>
    <property type="project" value="UniProtKB-KW"/>
</dbReference>
<gene>
    <name evidence="12" type="primary">atpF</name>
    <name evidence="16" type="ordered locus">Desti_3709</name>
</gene>
<dbReference type="HAMAP" id="MF_01398">
    <property type="entry name" value="ATP_synth_b_bprime"/>
    <property type="match status" value="1"/>
</dbReference>
<accession>I4C9W3</accession>
<keyword evidence="7 12" id="KW-0472">Membrane</keyword>
<evidence type="ECO:0000256" key="1">
    <source>
        <dbReference type="ARBA" id="ARBA00022448"/>
    </source>
</evidence>
<sequence>MKCYRSALLFLIVPVVLFSTDAFAAAAEASPWTTSMLLWRVINTAALIGILIYVLRKPLTSFFSERKAQIQKDLEDARKDRDLAESMIAEYKQKLAGMEQELESMRVELKKSAEVESAKVIANAERMAATMVESARLAAEQEVRKAKAELKNEAATLAVELAETLIREQIDEDDRQRLVEEYLVKVGGIK</sequence>
<feature type="chain" id="PRO_5003687236" description="ATP synthase subunit b" evidence="15">
    <location>
        <begin position="25"/>
        <end position="190"/>
    </location>
</feature>
<evidence type="ECO:0000313" key="17">
    <source>
        <dbReference type="Proteomes" id="UP000006055"/>
    </source>
</evidence>
<keyword evidence="3 12" id="KW-0812">Transmembrane</keyword>
<dbReference type="HOGENOM" id="CLU_079215_3_2_7"/>
<dbReference type="RefSeq" id="WP_014811482.1">
    <property type="nucleotide sequence ID" value="NC_018025.1"/>
</dbReference>
<dbReference type="GO" id="GO:0046933">
    <property type="term" value="F:proton-transporting ATP synthase activity, rotational mechanism"/>
    <property type="evidence" value="ECO:0007669"/>
    <property type="project" value="UniProtKB-UniRule"/>
</dbReference>
<dbReference type="AlphaFoldDB" id="I4C9W3"/>
<evidence type="ECO:0000256" key="11">
    <source>
        <dbReference type="ARBA" id="ARBA00037847"/>
    </source>
</evidence>
<evidence type="ECO:0000256" key="5">
    <source>
        <dbReference type="ARBA" id="ARBA00022989"/>
    </source>
</evidence>
<dbReference type="CDD" id="cd06503">
    <property type="entry name" value="ATP-synt_Fo_b"/>
    <property type="match status" value="1"/>
</dbReference>
<keyword evidence="1 12" id="KW-0813">Transport</keyword>
<keyword evidence="2 12" id="KW-0138">CF(0)</keyword>
<organism evidence="16 17">
    <name type="scientific">Desulfomonile tiedjei (strain ATCC 49306 / DSM 6799 / DCB-1)</name>
    <dbReference type="NCBI Taxonomy" id="706587"/>
    <lineage>
        <taxon>Bacteria</taxon>
        <taxon>Pseudomonadati</taxon>
        <taxon>Thermodesulfobacteriota</taxon>
        <taxon>Desulfomonilia</taxon>
        <taxon>Desulfomonilales</taxon>
        <taxon>Desulfomonilaceae</taxon>
        <taxon>Desulfomonile</taxon>
    </lineage>
</organism>
<keyword evidence="15" id="KW-0732">Signal</keyword>
<dbReference type="eggNOG" id="COG0711">
    <property type="taxonomic scope" value="Bacteria"/>
</dbReference>
<comment type="subcellular location">
    <subcellularLocation>
        <location evidence="12">Cell inner membrane</location>
        <topology evidence="12">Single-pass membrane protein</topology>
    </subcellularLocation>
    <subcellularLocation>
        <location evidence="11">Endomembrane system</location>
        <topology evidence="11">Single-pass membrane protein</topology>
    </subcellularLocation>
</comment>
<keyword evidence="14" id="KW-0175">Coiled coil</keyword>
<keyword evidence="17" id="KW-1185">Reference proteome</keyword>
<dbReference type="PANTHER" id="PTHR34264">
    <property type="entry name" value="ATP SYNTHASE SUBUNIT B, CHLOROPLASTIC"/>
    <property type="match status" value="1"/>
</dbReference>
<evidence type="ECO:0000256" key="2">
    <source>
        <dbReference type="ARBA" id="ARBA00022547"/>
    </source>
</evidence>
<evidence type="ECO:0000256" key="9">
    <source>
        <dbReference type="ARBA" id="ARBA00025198"/>
    </source>
</evidence>
<keyword evidence="6 12" id="KW-0406">Ion transport</keyword>
<keyword evidence="4 12" id="KW-0375">Hydrogen ion transport</keyword>
<name>I4C9W3_DESTA</name>
<dbReference type="GO" id="GO:0005886">
    <property type="term" value="C:plasma membrane"/>
    <property type="evidence" value="ECO:0007669"/>
    <property type="project" value="UniProtKB-SubCell"/>
</dbReference>
<dbReference type="GO" id="GO:0012505">
    <property type="term" value="C:endomembrane system"/>
    <property type="evidence" value="ECO:0007669"/>
    <property type="project" value="UniProtKB-SubCell"/>
</dbReference>
<dbReference type="InterPro" id="IPR002146">
    <property type="entry name" value="ATP_synth_b/b'su_bac/chlpt"/>
</dbReference>
<dbReference type="KEGG" id="dti:Desti_3709"/>